<name>A0A2J8S9U1_PONAB</name>
<proteinExistence type="predicted"/>
<dbReference type="AlphaFoldDB" id="A0A2J8S9U1"/>
<evidence type="ECO:0000313" key="1">
    <source>
        <dbReference type="EMBL" id="PNJ17542.1"/>
    </source>
</evidence>
<comment type="caution">
    <text evidence="1">The sequence shown here is derived from an EMBL/GenBank/DDBJ whole genome shotgun (WGS) entry which is preliminary data.</text>
</comment>
<protein>
    <submittedName>
        <fullName evidence="1">Uncharacterized protein</fullName>
    </submittedName>
</protein>
<dbReference type="EMBL" id="NDHI03003592">
    <property type="protein sequence ID" value="PNJ17542.1"/>
    <property type="molecule type" value="Genomic_DNA"/>
</dbReference>
<accession>A0A2J8S9U1</accession>
<gene>
    <name evidence="1" type="ORF">CR201_G0044817</name>
</gene>
<sequence length="80" mass="8827">MENPYVDLPTWTFQQEAIKRSKSDSTLSVNNKSRFKKDRKSVGTVCCSLVSGDEAGGLGDSCGDTAQKIRSWQKRLAGTR</sequence>
<reference evidence="1" key="1">
    <citation type="submission" date="2017-12" db="EMBL/GenBank/DDBJ databases">
        <title>High-resolution comparative analysis of great ape genomes.</title>
        <authorList>
            <person name="Pollen A."/>
            <person name="Hastie A."/>
            <person name="Hormozdiari F."/>
            <person name="Dougherty M."/>
            <person name="Liu R."/>
            <person name="Chaisson M."/>
            <person name="Hoppe E."/>
            <person name="Hill C."/>
            <person name="Pang A."/>
            <person name="Hillier L."/>
            <person name="Baker C."/>
            <person name="Armstrong J."/>
            <person name="Shendure J."/>
            <person name="Paten B."/>
            <person name="Wilson R."/>
            <person name="Chao H."/>
            <person name="Schneider V."/>
            <person name="Ventura M."/>
            <person name="Kronenberg Z."/>
            <person name="Murali S."/>
            <person name="Gordon D."/>
            <person name="Cantsilieris S."/>
            <person name="Munson K."/>
            <person name="Nelson B."/>
            <person name="Raja A."/>
            <person name="Underwood J."/>
            <person name="Diekhans M."/>
            <person name="Fiddes I."/>
            <person name="Haussler D."/>
            <person name="Eichler E."/>
        </authorList>
    </citation>
    <scope>NUCLEOTIDE SEQUENCE [LARGE SCALE GENOMIC DNA]</scope>
    <source>
        <strain evidence="1">Susie</strain>
    </source>
</reference>
<organism evidence="1">
    <name type="scientific">Pongo abelii</name>
    <name type="common">Sumatran orangutan</name>
    <name type="synonym">Pongo pygmaeus abelii</name>
    <dbReference type="NCBI Taxonomy" id="9601"/>
    <lineage>
        <taxon>Eukaryota</taxon>
        <taxon>Metazoa</taxon>
        <taxon>Chordata</taxon>
        <taxon>Craniata</taxon>
        <taxon>Vertebrata</taxon>
        <taxon>Euteleostomi</taxon>
        <taxon>Mammalia</taxon>
        <taxon>Eutheria</taxon>
        <taxon>Euarchontoglires</taxon>
        <taxon>Primates</taxon>
        <taxon>Haplorrhini</taxon>
        <taxon>Catarrhini</taxon>
        <taxon>Hominidae</taxon>
        <taxon>Pongo</taxon>
    </lineage>
</organism>